<evidence type="ECO:0000313" key="4">
    <source>
        <dbReference type="Proteomes" id="UP000219565"/>
    </source>
</evidence>
<feature type="domain" description="Mycothiol-dependent maleylpyruvate isomerase metal-binding" evidence="2">
    <location>
        <begin position="16"/>
        <end position="160"/>
    </location>
</feature>
<dbReference type="InterPro" id="IPR010872">
    <property type="entry name" value="MDMPI_C-term_domain"/>
</dbReference>
<feature type="domain" description="MDMPI C-terminal" evidence="1">
    <location>
        <begin position="175"/>
        <end position="255"/>
    </location>
</feature>
<evidence type="ECO:0000259" key="2">
    <source>
        <dbReference type="Pfam" id="PF11716"/>
    </source>
</evidence>
<dbReference type="STRING" id="1379680.GCA_001612615_04225"/>
<dbReference type="InterPro" id="IPR024344">
    <property type="entry name" value="MDMPI_metal-binding"/>
</dbReference>
<dbReference type="InterPro" id="IPR034660">
    <property type="entry name" value="DinB/YfiT-like"/>
</dbReference>
<gene>
    <name evidence="3" type="ORF">SAMN04244553_5156</name>
</gene>
<dbReference type="Pfam" id="PF07398">
    <property type="entry name" value="MDMPI_C"/>
    <property type="match status" value="1"/>
</dbReference>
<dbReference type="GO" id="GO:0046872">
    <property type="term" value="F:metal ion binding"/>
    <property type="evidence" value="ECO:0007669"/>
    <property type="project" value="InterPro"/>
</dbReference>
<dbReference type="Gene3D" id="1.20.120.450">
    <property type="entry name" value="dinb family like domain"/>
    <property type="match status" value="1"/>
</dbReference>
<organism evidence="3 4">
    <name type="scientific">Nocardia amikacinitolerans</name>
    <dbReference type="NCBI Taxonomy" id="756689"/>
    <lineage>
        <taxon>Bacteria</taxon>
        <taxon>Bacillati</taxon>
        <taxon>Actinomycetota</taxon>
        <taxon>Actinomycetes</taxon>
        <taxon>Mycobacteriales</taxon>
        <taxon>Nocardiaceae</taxon>
        <taxon>Nocardia</taxon>
    </lineage>
</organism>
<dbReference type="Pfam" id="PF11716">
    <property type="entry name" value="MDMPI_N"/>
    <property type="match status" value="1"/>
</dbReference>
<dbReference type="InterPro" id="IPR017517">
    <property type="entry name" value="Maleyloyr_isom"/>
</dbReference>
<reference evidence="3 4" key="1">
    <citation type="submission" date="2017-09" db="EMBL/GenBank/DDBJ databases">
        <authorList>
            <person name="Ehlers B."/>
            <person name="Leendertz F.H."/>
        </authorList>
    </citation>
    <scope>NUCLEOTIDE SEQUENCE [LARGE SCALE GENOMIC DNA]</scope>
    <source>
        <strain evidence="3 4">DSM 45537</strain>
    </source>
</reference>
<dbReference type="SUPFAM" id="SSF55718">
    <property type="entry name" value="SCP-like"/>
    <property type="match status" value="1"/>
</dbReference>
<dbReference type="NCBIfam" id="TIGR03083">
    <property type="entry name" value="maleylpyruvate isomerase family mycothiol-dependent enzyme"/>
    <property type="match status" value="1"/>
</dbReference>
<sequence length="279" mass="31281">MIDQTLDRTELTALLTEQWEAIAALVADLDENRWRTPSKLPGWTVFDIVAHVVGTESWLLGEKPPPHDPMREKTDVRSLPYVRNETAVLNEIWVDRLRPMPGARLLELFREVMDRRRKALTEMDDAEWTTPTVSPIGQVPYGRFMRVRLFDCWMHELDIADALDVRVDEGGRRGELAFAEFAGSLPRVVAKLGKAPAGSRITFTLTGALPRTLHIAVDERAAFVDSFDGPADVEITMDSGLFVRLGGGRCNAAEHLDEITIVGNEELGVRVVRHLAFTL</sequence>
<dbReference type="Proteomes" id="UP000219565">
    <property type="component" value="Unassembled WGS sequence"/>
</dbReference>
<proteinExistence type="predicted"/>
<dbReference type="OrthoDB" id="154293at2"/>
<protein>
    <submittedName>
        <fullName evidence="3">TIGR03083 family protein</fullName>
    </submittedName>
</protein>
<evidence type="ECO:0000259" key="1">
    <source>
        <dbReference type="Pfam" id="PF07398"/>
    </source>
</evidence>
<accession>A0A285LTD8</accession>
<dbReference type="InterPro" id="IPR036527">
    <property type="entry name" value="SCP2_sterol-bd_dom_sf"/>
</dbReference>
<dbReference type="EMBL" id="OBEG01000005">
    <property type="protein sequence ID" value="SNY88192.1"/>
    <property type="molecule type" value="Genomic_DNA"/>
</dbReference>
<evidence type="ECO:0000313" key="3">
    <source>
        <dbReference type="EMBL" id="SNY88192.1"/>
    </source>
</evidence>
<dbReference type="SUPFAM" id="SSF109854">
    <property type="entry name" value="DinB/YfiT-like putative metalloenzymes"/>
    <property type="match status" value="1"/>
</dbReference>
<dbReference type="AlphaFoldDB" id="A0A285LTD8"/>
<name>A0A285LTD8_9NOCA</name>
<dbReference type="RefSeq" id="WP_097247127.1">
    <property type="nucleotide sequence ID" value="NZ_OBEG01000005.1"/>
</dbReference>
<keyword evidence="4" id="KW-1185">Reference proteome</keyword>